<evidence type="ECO:0000313" key="2">
    <source>
        <dbReference type="Proteomes" id="UP000254863"/>
    </source>
</evidence>
<evidence type="ECO:0000313" key="1">
    <source>
        <dbReference type="EMBL" id="STW72414.1"/>
    </source>
</evidence>
<gene>
    <name evidence="1" type="ORF">NCTC11685_05501</name>
</gene>
<sequence>MTIIISGKVQKMVGHAWHALGQEKLLLQKILTNGSKGIKKRARLQADAAVHNFRLLIERIAGADHVLFITDGELKTRRRARR</sequence>
<protein>
    <submittedName>
        <fullName evidence="1">Uncharacterized protein</fullName>
    </submittedName>
</protein>
<name>A0A7H4PII7_9ENTR</name>
<comment type="caution">
    <text evidence="1">The sequence shown here is derived from an EMBL/GenBank/DDBJ whole genome shotgun (WGS) entry which is preliminary data.</text>
</comment>
<organism evidence="1 2">
    <name type="scientific">Klebsiella michiganensis</name>
    <dbReference type="NCBI Taxonomy" id="1134687"/>
    <lineage>
        <taxon>Bacteria</taxon>
        <taxon>Pseudomonadati</taxon>
        <taxon>Pseudomonadota</taxon>
        <taxon>Gammaproteobacteria</taxon>
        <taxon>Enterobacterales</taxon>
        <taxon>Enterobacteriaceae</taxon>
        <taxon>Klebsiella/Raoultella group</taxon>
        <taxon>Klebsiella</taxon>
    </lineage>
</organism>
<proteinExistence type="predicted"/>
<accession>A0A7H4PII7</accession>
<reference evidence="1 2" key="1">
    <citation type="submission" date="2018-06" db="EMBL/GenBank/DDBJ databases">
        <authorList>
            <consortium name="Pathogen Informatics"/>
            <person name="Doyle S."/>
        </authorList>
    </citation>
    <scope>NUCLEOTIDE SEQUENCE [LARGE SCALE GENOMIC DNA]</scope>
    <source>
        <strain evidence="1 2">NCTC11685</strain>
    </source>
</reference>
<dbReference type="EMBL" id="UGMS01000002">
    <property type="protein sequence ID" value="STW72414.1"/>
    <property type="molecule type" value="Genomic_DNA"/>
</dbReference>
<dbReference type="Proteomes" id="UP000254863">
    <property type="component" value="Unassembled WGS sequence"/>
</dbReference>
<dbReference type="AlphaFoldDB" id="A0A7H4PII7"/>